<feature type="compositionally biased region" description="Basic and acidic residues" evidence="2">
    <location>
        <begin position="1"/>
        <end position="13"/>
    </location>
</feature>
<dbReference type="SMART" id="SM00360">
    <property type="entry name" value="RRM"/>
    <property type="match status" value="1"/>
</dbReference>
<feature type="region of interest" description="Disordered" evidence="2">
    <location>
        <begin position="1"/>
        <end position="20"/>
    </location>
</feature>
<accession>A0AA39W3I5</accession>
<sequence>MRGTLRENAREGAGRANGGGGQKDFRDNLVSVFVDNLSHEVDVAGIWGIFKPFGKLRDVFLSPKSSARRSLYAFLRFSTREEALKVAKMVNGMHVYARPIQAKIVDYGWSNRRQTEIRPGLRSGELGWNGDKERVDLQTC</sequence>
<dbReference type="Pfam" id="PF00076">
    <property type="entry name" value="RRM_1"/>
    <property type="match status" value="1"/>
</dbReference>
<organism evidence="4 5">
    <name type="scientific">Acer saccharum</name>
    <name type="common">Sugar maple</name>
    <dbReference type="NCBI Taxonomy" id="4024"/>
    <lineage>
        <taxon>Eukaryota</taxon>
        <taxon>Viridiplantae</taxon>
        <taxon>Streptophyta</taxon>
        <taxon>Embryophyta</taxon>
        <taxon>Tracheophyta</taxon>
        <taxon>Spermatophyta</taxon>
        <taxon>Magnoliopsida</taxon>
        <taxon>eudicotyledons</taxon>
        <taxon>Gunneridae</taxon>
        <taxon>Pentapetalae</taxon>
        <taxon>rosids</taxon>
        <taxon>malvids</taxon>
        <taxon>Sapindales</taxon>
        <taxon>Sapindaceae</taxon>
        <taxon>Hippocastanoideae</taxon>
        <taxon>Acereae</taxon>
        <taxon>Acer</taxon>
    </lineage>
</organism>
<gene>
    <name evidence="4" type="ORF">LWI29_023235</name>
</gene>
<evidence type="ECO:0000256" key="2">
    <source>
        <dbReference type="SAM" id="MobiDB-lite"/>
    </source>
</evidence>
<dbReference type="PROSITE" id="PS50102">
    <property type="entry name" value="RRM"/>
    <property type="match status" value="1"/>
</dbReference>
<evidence type="ECO:0000313" key="5">
    <source>
        <dbReference type="Proteomes" id="UP001168877"/>
    </source>
</evidence>
<evidence type="ECO:0000313" key="4">
    <source>
        <dbReference type="EMBL" id="KAK0601333.1"/>
    </source>
</evidence>
<dbReference type="GO" id="GO:0003723">
    <property type="term" value="F:RNA binding"/>
    <property type="evidence" value="ECO:0007669"/>
    <property type="project" value="UniProtKB-UniRule"/>
</dbReference>
<dbReference type="Proteomes" id="UP001168877">
    <property type="component" value="Unassembled WGS sequence"/>
</dbReference>
<protein>
    <recommendedName>
        <fullName evidence="3">RRM domain-containing protein</fullName>
    </recommendedName>
</protein>
<dbReference type="CDD" id="cd00590">
    <property type="entry name" value="RRM_SF"/>
    <property type="match status" value="1"/>
</dbReference>
<dbReference type="AlphaFoldDB" id="A0AA39W3I5"/>
<comment type="caution">
    <text evidence="4">The sequence shown here is derived from an EMBL/GenBank/DDBJ whole genome shotgun (WGS) entry which is preliminary data.</text>
</comment>
<dbReference type="InterPro" id="IPR012677">
    <property type="entry name" value="Nucleotide-bd_a/b_plait_sf"/>
</dbReference>
<name>A0AA39W3I5_ACESA</name>
<dbReference type="Gene3D" id="3.30.70.330">
    <property type="match status" value="1"/>
</dbReference>
<keyword evidence="5" id="KW-1185">Reference proteome</keyword>
<evidence type="ECO:0000259" key="3">
    <source>
        <dbReference type="PROSITE" id="PS50102"/>
    </source>
</evidence>
<dbReference type="SUPFAM" id="SSF54928">
    <property type="entry name" value="RNA-binding domain, RBD"/>
    <property type="match status" value="1"/>
</dbReference>
<reference evidence="4" key="2">
    <citation type="submission" date="2023-06" db="EMBL/GenBank/DDBJ databases">
        <authorList>
            <person name="Swenson N.G."/>
            <person name="Wegrzyn J.L."/>
            <person name="Mcevoy S.L."/>
        </authorList>
    </citation>
    <scope>NUCLEOTIDE SEQUENCE</scope>
    <source>
        <strain evidence="4">NS2018</strain>
        <tissue evidence="4">Leaf</tissue>
    </source>
</reference>
<reference evidence="4" key="1">
    <citation type="journal article" date="2022" name="Plant J.">
        <title>Strategies of tolerance reflected in two North American maple genomes.</title>
        <authorList>
            <person name="McEvoy S.L."/>
            <person name="Sezen U.U."/>
            <person name="Trouern-Trend A."/>
            <person name="McMahon S.M."/>
            <person name="Schaberg P.G."/>
            <person name="Yang J."/>
            <person name="Wegrzyn J.L."/>
            <person name="Swenson N.G."/>
        </authorList>
    </citation>
    <scope>NUCLEOTIDE SEQUENCE</scope>
    <source>
        <strain evidence="4">NS2018</strain>
    </source>
</reference>
<evidence type="ECO:0000256" key="1">
    <source>
        <dbReference type="PROSITE-ProRule" id="PRU00176"/>
    </source>
</evidence>
<keyword evidence="1" id="KW-0694">RNA-binding</keyword>
<proteinExistence type="predicted"/>
<feature type="domain" description="RRM" evidence="3">
    <location>
        <begin position="30"/>
        <end position="107"/>
    </location>
</feature>
<dbReference type="InterPro" id="IPR035979">
    <property type="entry name" value="RBD_domain_sf"/>
</dbReference>
<dbReference type="EMBL" id="JAUESC010000003">
    <property type="protein sequence ID" value="KAK0601333.1"/>
    <property type="molecule type" value="Genomic_DNA"/>
</dbReference>
<dbReference type="InterPro" id="IPR000504">
    <property type="entry name" value="RRM_dom"/>
</dbReference>